<dbReference type="Pfam" id="PF13517">
    <property type="entry name" value="FG-GAP_3"/>
    <property type="match status" value="1"/>
</dbReference>
<sequence length="1075" mass="111182">MSRTAPARSTRARAALVLALATVTAATSAGIAAPPAAAETAPQTTVLPAAPRFSPRATSILNAGETGYLLAQEGDTRVQWIDYATGKATPLAVPLPEAPRYDYENGYWDWYQNLPIGGGGYWGQGSDTVAVYSASPAPHVTLQKGAGAVFADLAIPEGQAYVGTFGDTVLTRTGEASAPTGYHLLRSEAGKTTDTPVTGLPEGAGFGGVEAGDARSLVLRYEDAGEGWGSWALVDLADGVAAPLPEPEGDPYEVNGFRLGAGTILRLRTGRGKIDVLDRAAPGTVLRTVEAGSVSYDATFAAVGTTVLAVERQNPGNNEYRGSGLWILPAEDETGPRSPVLQLADEQVVPAPGGTVLIAGAKTAEPRGDIDWAVHRIAPASGGVTTGRLAAVEPMPAQIWGLSLGSGILTRAENSTYYQPGDYYGVYRSTWLTASGQPQPVRSTVDGLMGGRASCAPDTVTRCAPLLASGDGHHARTQAVYNDETMLLENGTTGWGPRVDTGLSSPELTDLSGRFGLVVSGVGREEPSVVEFRRPSDGVVLERRTDRLAALWGSTLWSVAEDSPKITSKSLATGAAGASFTTPNRCLPTELQAAGRWVYWSCEDSEWGPAKGSGVHDRQTGRTMALSGRNLRTMRLGDGYLVERDPTAGLRLHDLSAGLPATGSTVPTRILAPAAGIGADWTVDRFGGHVAYAGTDQRVRIVTTGVAAPPVTVIDSAVTGAALNPSVTGAGWTGRWWTSKPTGAWKLTVKENATGTVAHTVSGTEARGRIDAAWTGKNASGQAARNGAYTWTLTARPADGVGADLALTGSLTVTGGAPAPQPAWRDLSGDGKGDLLGLTPGGVLAVRTGTGTGGIGTGASASGWPASSVVVPFGDLSGDGCADLLVRDSAGTLTRHDGTCGRTAFAPGGPRRAIGGGWQIYNALTAPGDLTGDGRADLLARTPAGELWLYADNGTGAFKTRTRIGAGWQIFDRIAGAGDLTGDKHADLLARDTAGVLWRYDGTGRGTFGGRVRIGGGWQAYNALVGVGDLTGDRKADLVARDTAGVLWRYDGTGTGAFKARARIGGGWQMYRTLS</sequence>
<proteinExistence type="predicted"/>
<evidence type="ECO:0000313" key="3">
    <source>
        <dbReference type="EMBL" id="MFG3193143.1"/>
    </source>
</evidence>
<name>A0ABW7C4B2_9ACTN</name>
<dbReference type="InterPro" id="IPR028994">
    <property type="entry name" value="Integrin_alpha_N"/>
</dbReference>
<comment type="caution">
    <text evidence="3">The sequence shown here is derived from an EMBL/GenBank/DDBJ whole genome shotgun (WGS) entry which is preliminary data.</text>
</comment>
<dbReference type="Gene3D" id="2.115.10.10">
    <property type="entry name" value="Tachylectin 2"/>
    <property type="match status" value="1"/>
</dbReference>
<keyword evidence="4" id="KW-1185">Reference proteome</keyword>
<feature type="chain" id="PRO_5046794968" evidence="2">
    <location>
        <begin position="30"/>
        <end position="1075"/>
    </location>
</feature>
<dbReference type="EMBL" id="JBICZW010000026">
    <property type="protein sequence ID" value="MFG3193143.1"/>
    <property type="molecule type" value="Genomic_DNA"/>
</dbReference>
<keyword evidence="1 2" id="KW-0732">Signal</keyword>
<dbReference type="SUPFAM" id="SSF69318">
    <property type="entry name" value="Integrin alpha N-terminal domain"/>
    <property type="match status" value="1"/>
</dbReference>
<reference evidence="3 4" key="1">
    <citation type="submission" date="2024-10" db="EMBL/GenBank/DDBJ databases">
        <title>The Natural Products Discovery Center: Release of the First 8490 Sequenced Strains for Exploring Actinobacteria Biosynthetic Diversity.</title>
        <authorList>
            <person name="Kalkreuter E."/>
            <person name="Kautsar S.A."/>
            <person name="Yang D."/>
            <person name="Bader C.D."/>
            <person name="Teijaro C.N."/>
            <person name="Fluegel L."/>
            <person name="Davis C.M."/>
            <person name="Simpson J.R."/>
            <person name="Lauterbach L."/>
            <person name="Steele A.D."/>
            <person name="Gui C."/>
            <person name="Meng S."/>
            <person name="Li G."/>
            <person name="Viehrig K."/>
            <person name="Ye F."/>
            <person name="Su P."/>
            <person name="Kiefer A.F."/>
            <person name="Nichols A."/>
            <person name="Cepeda A.J."/>
            <person name="Yan W."/>
            <person name="Fan B."/>
            <person name="Jiang Y."/>
            <person name="Adhikari A."/>
            <person name="Zheng C.-J."/>
            <person name="Schuster L."/>
            <person name="Cowan T.M."/>
            <person name="Smanski M.J."/>
            <person name="Chevrette M.G."/>
            <person name="De Carvalho L.P.S."/>
            <person name="Shen B."/>
        </authorList>
    </citation>
    <scope>NUCLEOTIDE SEQUENCE [LARGE SCALE GENOMIC DNA]</scope>
    <source>
        <strain evidence="3 4">NPDC048229</strain>
    </source>
</reference>
<dbReference type="PANTHER" id="PTHR46580:SF4">
    <property type="entry name" value="ATP_GTP-BINDING PROTEIN"/>
    <property type="match status" value="1"/>
</dbReference>
<evidence type="ECO:0000313" key="4">
    <source>
        <dbReference type="Proteomes" id="UP001604282"/>
    </source>
</evidence>
<dbReference type="Gene3D" id="2.60.40.4070">
    <property type="match status" value="1"/>
</dbReference>
<dbReference type="PANTHER" id="PTHR46580">
    <property type="entry name" value="SENSOR KINASE-RELATED"/>
    <property type="match status" value="1"/>
</dbReference>
<organism evidence="3 4">
    <name type="scientific">Streptomyces omiyaensis</name>
    <dbReference type="NCBI Taxonomy" id="68247"/>
    <lineage>
        <taxon>Bacteria</taxon>
        <taxon>Bacillati</taxon>
        <taxon>Actinomycetota</taxon>
        <taxon>Actinomycetes</taxon>
        <taxon>Kitasatosporales</taxon>
        <taxon>Streptomycetaceae</taxon>
        <taxon>Streptomyces</taxon>
    </lineage>
</organism>
<dbReference type="InterPro" id="IPR013517">
    <property type="entry name" value="FG-GAP"/>
</dbReference>
<gene>
    <name evidence="3" type="ORF">ACGFYS_29895</name>
</gene>
<feature type="signal peptide" evidence="2">
    <location>
        <begin position="1"/>
        <end position="29"/>
    </location>
</feature>
<evidence type="ECO:0000256" key="2">
    <source>
        <dbReference type="SAM" id="SignalP"/>
    </source>
</evidence>
<protein>
    <submittedName>
        <fullName evidence="3">FG-GAP-like repeat-containing protein</fullName>
    </submittedName>
</protein>
<accession>A0ABW7C4B2</accession>
<dbReference type="RefSeq" id="WP_392884617.1">
    <property type="nucleotide sequence ID" value="NZ_JBICZW010000026.1"/>
</dbReference>
<evidence type="ECO:0000256" key="1">
    <source>
        <dbReference type="ARBA" id="ARBA00022729"/>
    </source>
</evidence>
<dbReference type="Proteomes" id="UP001604282">
    <property type="component" value="Unassembled WGS sequence"/>
</dbReference>